<keyword evidence="3" id="KW-1185">Reference proteome</keyword>
<accession>A0ABU8J6E9</accession>
<reference evidence="2 3" key="1">
    <citation type="journal article" date="2022" name="Arch. Microbiol.">
        <title>Paraburkholderia bengalensis sp. nov. isolated from roots of Oryza sativa, IR64.</title>
        <authorList>
            <person name="Nag P."/>
            <person name="Mondal N."/>
            <person name="Sarkar J."/>
            <person name="Das S."/>
        </authorList>
    </citation>
    <scope>NUCLEOTIDE SEQUENCE [LARGE SCALE GENOMIC DNA]</scope>
    <source>
        <strain evidence="2 3">IR64_4_BI</strain>
    </source>
</reference>
<evidence type="ECO:0000313" key="2">
    <source>
        <dbReference type="EMBL" id="MEI6003307.1"/>
    </source>
</evidence>
<evidence type="ECO:0000256" key="1">
    <source>
        <dbReference type="SAM" id="SignalP"/>
    </source>
</evidence>
<sequence>MRKTIATVITASLALLSAPDVWAQGNPTSGSAAGHPDEIVKMHQQVAAANREYDREVAAARKVFDHKKAEAKKRRDAAVEAAQSGVSQ</sequence>
<keyword evidence="1" id="KW-0732">Signal</keyword>
<dbReference type="EMBL" id="JACFYJ010000180">
    <property type="protein sequence ID" value="MEI6003307.1"/>
    <property type="molecule type" value="Genomic_DNA"/>
</dbReference>
<dbReference type="Proteomes" id="UP001386437">
    <property type="component" value="Unassembled WGS sequence"/>
</dbReference>
<proteinExistence type="predicted"/>
<dbReference type="RefSeq" id="WP_336602851.1">
    <property type="nucleotide sequence ID" value="NZ_JACFYJ010000180.1"/>
</dbReference>
<protein>
    <submittedName>
        <fullName evidence="2">Uncharacterized protein</fullName>
    </submittedName>
</protein>
<organism evidence="2 3">
    <name type="scientific">Paraburkholderia bengalensis</name>
    <dbReference type="NCBI Taxonomy" id="2747562"/>
    <lineage>
        <taxon>Bacteria</taxon>
        <taxon>Pseudomonadati</taxon>
        <taxon>Pseudomonadota</taxon>
        <taxon>Betaproteobacteria</taxon>
        <taxon>Burkholderiales</taxon>
        <taxon>Burkholderiaceae</taxon>
        <taxon>Paraburkholderia</taxon>
    </lineage>
</organism>
<gene>
    <name evidence="2" type="ORF">H3V53_41390</name>
</gene>
<comment type="caution">
    <text evidence="2">The sequence shown here is derived from an EMBL/GenBank/DDBJ whole genome shotgun (WGS) entry which is preliminary data.</text>
</comment>
<evidence type="ECO:0000313" key="3">
    <source>
        <dbReference type="Proteomes" id="UP001386437"/>
    </source>
</evidence>
<feature type="signal peptide" evidence="1">
    <location>
        <begin position="1"/>
        <end position="23"/>
    </location>
</feature>
<name>A0ABU8J6E9_9BURK</name>
<feature type="chain" id="PRO_5045491521" evidence="1">
    <location>
        <begin position="24"/>
        <end position="88"/>
    </location>
</feature>